<feature type="compositionally biased region" description="Low complexity" evidence="1">
    <location>
        <begin position="74"/>
        <end position="94"/>
    </location>
</feature>
<feature type="region of interest" description="Disordered" evidence="1">
    <location>
        <begin position="72"/>
        <end position="94"/>
    </location>
</feature>
<keyword evidence="3" id="KW-1185">Reference proteome</keyword>
<protein>
    <submittedName>
        <fullName evidence="2">Uncharacterized protein</fullName>
    </submittedName>
</protein>
<feature type="region of interest" description="Disordered" evidence="1">
    <location>
        <begin position="30"/>
        <end position="51"/>
    </location>
</feature>
<evidence type="ECO:0000313" key="2">
    <source>
        <dbReference type="EMBL" id="OEH77603.1"/>
    </source>
</evidence>
<accession>A0A1D3D2D0</accession>
<dbReference type="AlphaFoldDB" id="A0A1D3D2D0"/>
<evidence type="ECO:0000313" key="3">
    <source>
        <dbReference type="Proteomes" id="UP000095192"/>
    </source>
</evidence>
<organism evidence="2 3">
    <name type="scientific">Cyclospora cayetanensis</name>
    <dbReference type="NCBI Taxonomy" id="88456"/>
    <lineage>
        <taxon>Eukaryota</taxon>
        <taxon>Sar</taxon>
        <taxon>Alveolata</taxon>
        <taxon>Apicomplexa</taxon>
        <taxon>Conoidasida</taxon>
        <taxon>Coccidia</taxon>
        <taxon>Eucoccidiorida</taxon>
        <taxon>Eimeriorina</taxon>
        <taxon>Eimeriidae</taxon>
        <taxon>Cyclospora</taxon>
    </lineage>
</organism>
<dbReference type="VEuPathDB" id="ToxoDB:LOC34624107"/>
<reference evidence="2 3" key="1">
    <citation type="journal article" date="2016" name="BMC Genomics">
        <title>Comparative genomics reveals Cyclospora cayetanensis possesses coccidia-like metabolism and invasion components but unique surface antigens.</title>
        <authorList>
            <person name="Liu S."/>
            <person name="Wang L."/>
            <person name="Zheng H."/>
            <person name="Xu Z."/>
            <person name="Roellig D.M."/>
            <person name="Li N."/>
            <person name="Frace M.A."/>
            <person name="Tang K."/>
            <person name="Arrowood M.J."/>
            <person name="Moss D.M."/>
            <person name="Zhang L."/>
            <person name="Feng Y."/>
            <person name="Xiao L."/>
        </authorList>
    </citation>
    <scope>NUCLEOTIDE SEQUENCE [LARGE SCALE GENOMIC DNA]</scope>
    <source>
        <strain evidence="2 3">CHN_HEN01</strain>
    </source>
</reference>
<dbReference type="EMBL" id="JROU02001041">
    <property type="protein sequence ID" value="OEH77603.1"/>
    <property type="molecule type" value="Genomic_DNA"/>
</dbReference>
<feature type="compositionally biased region" description="Low complexity" evidence="1">
    <location>
        <begin position="35"/>
        <end position="51"/>
    </location>
</feature>
<dbReference type="Proteomes" id="UP000095192">
    <property type="component" value="Unassembled WGS sequence"/>
</dbReference>
<gene>
    <name evidence="2" type="ORF">cyc_08353</name>
</gene>
<sequence>MVPHYEDIRYSITLTLENVLLWSAGGLKSDTASPASSLQQQLQQSRGGAQRNVEPKHVLLLLQRMAEADPTRFQQVQQLSQQQPPKPSVKQQLLQQPERQLPLTQPQQVQRVAQHDTAAAAAASLTRLPTQATATATPGFPDTPENAAAVQTQSPLLIDPQTIAKIVSYPRERQSPISSRWVGSVCQLLCVRHGRRLFEGSAL</sequence>
<dbReference type="VEuPathDB" id="ToxoDB:cyc_08353"/>
<proteinExistence type="predicted"/>
<evidence type="ECO:0000256" key="1">
    <source>
        <dbReference type="SAM" id="MobiDB-lite"/>
    </source>
</evidence>
<comment type="caution">
    <text evidence="2">The sequence shown here is derived from an EMBL/GenBank/DDBJ whole genome shotgun (WGS) entry which is preliminary data.</text>
</comment>
<name>A0A1D3D2D0_9EIME</name>
<dbReference type="InParanoid" id="A0A1D3D2D0"/>